<keyword evidence="2" id="KW-1185">Reference proteome</keyword>
<protein>
    <submittedName>
        <fullName evidence="1">Uncharacterized protein</fullName>
    </submittedName>
</protein>
<dbReference type="EMBL" id="JASPKZ010007255">
    <property type="protein sequence ID" value="KAJ9585646.1"/>
    <property type="molecule type" value="Genomic_DNA"/>
</dbReference>
<dbReference type="AlphaFoldDB" id="A0AAD7ZSF2"/>
<reference evidence="1" key="1">
    <citation type="journal article" date="2023" name="IScience">
        <title>Live-bearing cockroach genome reveals convergent evolutionary mechanisms linked to viviparity in insects and beyond.</title>
        <authorList>
            <person name="Fouks B."/>
            <person name="Harrison M.C."/>
            <person name="Mikhailova A.A."/>
            <person name="Marchal E."/>
            <person name="English S."/>
            <person name="Carruthers M."/>
            <person name="Jennings E.C."/>
            <person name="Chiamaka E.L."/>
            <person name="Frigard R.A."/>
            <person name="Pippel M."/>
            <person name="Attardo G.M."/>
            <person name="Benoit J.B."/>
            <person name="Bornberg-Bauer E."/>
            <person name="Tobe S.S."/>
        </authorList>
    </citation>
    <scope>NUCLEOTIDE SEQUENCE</scope>
    <source>
        <strain evidence="1">Stay&amp;Tobe</strain>
    </source>
</reference>
<evidence type="ECO:0000313" key="2">
    <source>
        <dbReference type="Proteomes" id="UP001233999"/>
    </source>
</evidence>
<comment type="caution">
    <text evidence="1">The sequence shown here is derived from an EMBL/GenBank/DDBJ whole genome shotgun (WGS) entry which is preliminary data.</text>
</comment>
<gene>
    <name evidence="1" type="ORF">L9F63_002566</name>
</gene>
<name>A0AAD7ZSF2_DIPPU</name>
<organism evidence="1 2">
    <name type="scientific">Diploptera punctata</name>
    <name type="common">Pacific beetle cockroach</name>
    <dbReference type="NCBI Taxonomy" id="6984"/>
    <lineage>
        <taxon>Eukaryota</taxon>
        <taxon>Metazoa</taxon>
        <taxon>Ecdysozoa</taxon>
        <taxon>Arthropoda</taxon>
        <taxon>Hexapoda</taxon>
        <taxon>Insecta</taxon>
        <taxon>Pterygota</taxon>
        <taxon>Neoptera</taxon>
        <taxon>Polyneoptera</taxon>
        <taxon>Dictyoptera</taxon>
        <taxon>Blattodea</taxon>
        <taxon>Blaberoidea</taxon>
        <taxon>Blaberidae</taxon>
        <taxon>Diplopterinae</taxon>
        <taxon>Diploptera</taxon>
    </lineage>
</organism>
<sequence>SLLNYKNLVVFDASFNVIGIFTNLHHETRPPFVNDIVLRSHVHHHLMTNPIIEEYFATWPKTNLFMMMRTLYYQQAMKSAYKFLGVQ</sequence>
<dbReference type="Proteomes" id="UP001233999">
    <property type="component" value="Unassembled WGS sequence"/>
</dbReference>
<reference evidence="1" key="2">
    <citation type="submission" date="2023-05" db="EMBL/GenBank/DDBJ databases">
        <authorList>
            <person name="Fouks B."/>
        </authorList>
    </citation>
    <scope>NUCLEOTIDE SEQUENCE</scope>
    <source>
        <strain evidence="1">Stay&amp;Tobe</strain>
        <tissue evidence="1">Testes</tissue>
    </source>
</reference>
<proteinExistence type="predicted"/>
<accession>A0AAD7ZSF2</accession>
<feature type="non-terminal residue" evidence="1">
    <location>
        <position position="1"/>
    </location>
</feature>
<feature type="non-terminal residue" evidence="1">
    <location>
        <position position="87"/>
    </location>
</feature>
<evidence type="ECO:0000313" key="1">
    <source>
        <dbReference type="EMBL" id="KAJ9585646.1"/>
    </source>
</evidence>